<dbReference type="Proteomes" id="UP000694300">
    <property type="component" value="Unassembled WGS sequence"/>
</dbReference>
<dbReference type="EMBL" id="JADQDF010000003">
    <property type="protein sequence ID" value="MBW0132623.1"/>
    <property type="molecule type" value="Genomic_DNA"/>
</dbReference>
<evidence type="ECO:0000313" key="1">
    <source>
        <dbReference type="EMBL" id="MBW0131210.1"/>
    </source>
</evidence>
<organism evidence="1 3">
    <name type="scientific">Pseudonocardia oceani</name>
    <dbReference type="NCBI Taxonomy" id="2792013"/>
    <lineage>
        <taxon>Bacteria</taxon>
        <taxon>Bacillati</taxon>
        <taxon>Actinomycetota</taxon>
        <taxon>Actinomycetes</taxon>
        <taxon>Pseudonocardiales</taxon>
        <taxon>Pseudonocardiaceae</taxon>
        <taxon>Pseudonocardia</taxon>
    </lineage>
</organism>
<reference evidence="1 3" key="1">
    <citation type="submission" date="2020-11" db="EMBL/GenBank/DDBJ databases">
        <title>Pseudonocardia abyssalis sp. nov. and Pseudonocardia oceani sp. nov., description and phylogenomic analysis of two novel actinomycetes isolated from the deep Southern Ocean.</title>
        <authorList>
            <person name="Parra J."/>
        </authorList>
    </citation>
    <scope>NUCLEOTIDE SEQUENCE [LARGE SCALE GENOMIC DNA]</scope>
    <source>
        <strain evidence="1">KRD-185</strain>
        <strain evidence="3">KRD185</strain>
    </source>
</reference>
<gene>
    <name evidence="1" type="ORF">I4I82_26520</name>
    <name evidence="2" type="ORF">I4I82_33790</name>
</gene>
<name>A0ABS6UG35_9PSEU</name>
<accession>A0ABS6UG35</accession>
<protein>
    <submittedName>
        <fullName evidence="1">Uncharacterized protein</fullName>
    </submittedName>
</protein>
<proteinExistence type="predicted"/>
<evidence type="ECO:0000313" key="3">
    <source>
        <dbReference type="Proteomes" id="UP000694300"/>
    </source>
</evidence>
<comment type="caution">
    <text evidence="1">The sequence shown here is derived from an EMBL/GenBank/DDBJ whole genome shotgun (WGS) entry which is preliminary data.</text>
</comment>
<evidence type="ECO:0000313" key="2">
    <source>
        <dbReference type="EMBL" id="MBW0132623.1"/>
    </source>
</evidence>
<sequence length="67" mass="7315">MTTTEPQRLLDGLCAALDTWAAPARERLPLAVFCAEVHPLDDAILCRHLDGHSGPHGSEPEQEWPAT</sequence>
<dbReference type="EMBL" id="JADQDF010000001">
    <property type="protein sequence ID" value="MBW0131210.1"/>
    <property type="molecule type" value="Genomic_DNA"/>
</dbReference>
<keyword evidence="3" id="KW-1185">Reference proteome</keyword>
<dbReference type="RefSeq" id="WP_218596170.1">
    <property type="nucleotide sequence ID" value="NZ_JADQDE010000005.1"/>
</dbReference>